<dbReference type="Proteomes" id="UP000008064">
    <property type="component" value="Unassembled WGS sequence"/>
</dbReference>
<evidence type="ECO:0000256" key="2">
    <source>
        <dbReference type="ARBA" id="ARBA00022723"/>
    </source>
</evidence>
<keyword evidence="3 7" id="KW-0863">Zinc-finger</keyword>
<feature type="compositionally biased region" description="Low complexity" evidence="8">
    <location>
        <begin position="375"/>
        <end position="389"/>
    </location>
</feature>
<keyword evidence="6" id="KW-0539">Nucleus</keyword>
<dbReference type="PROSITE" id="PS01358">
    <property type="entry name" value="ZF_RANBP2_1"/>
    <property type="match status" value="2"/>
</dbReference>
<accession>F8P9M9</accession>
<dbReference type="GO" id="GO:0005634">
    <property type="term" value="C:nucleus"/>
    <property type="evidence" value="ECO:0007669"/>
    <property type="project" value="UniProtKB-SubCell"/>
</dbReference>
<feature type="region of interest" description="Disordered" evidence="8">
    <location>
        <begin position="1"/>
        <end position="45"/>
    </location>
</feature>
<dbReference type="HOGENOM" id="CLU_014246_1_0_1"/>
<dbReference type="EMBL" id="GL945441">
    <property type="protein sequence ID" value="EGO20358.1"/>
    <property type="molecule type" value="Genomic_DNA"/>
</dbReference>
<dbReference type="GeneID" id="18813662"/>
<dbReference type="RefSeq" id="XP_007323103.1">
    <property type="nucleotide sequence ID" value="XM_007323041.1"/>
</dbReference>
<dbReference type="InterPro" id="IPR001876">
    <property type="entry name" value="Znf_RanBP2"/>
</dbReference>
<dbReference type="InterPro" id="IPR036443">
    <property type="entry name" value="Znf_RanBP2_sf"/>
</dbReference>
<evidence type="ECO:0000256" key="3">
    <source>
        <dbReference type="ARBA" id="ARBA00022771"/>
    </source>
</evidence>
<dbReference type="Gene3D" id="4.10.1060.10">
    <property type="entry name" value="Zinc finger, RanBP2-type"/>
    <property type="match status" value="2"/>
</dbReference>
<dbReference type="SMART" id="SM00547">
    <property type="entry name" value="ZnF_RBZ"/>
    <property type="match status" value="2"/>
</dbReference>
<sequence>MLSPLGLSPPCSRPSNRMSSAKSLPQINRMTSKITSSTDRSSADWPTFDDILHRFRNSPHSIPQPHCNPKAQMPPLEIPSPQRLGPAFELNPPTPLSSTSSSPYLNNVHNDCVIDIFAPKMSLPDLSPSSSSSSDYGLGSNTPFTKGNLSGRWSLHEAFAITCSRVILPSSMSGGSAPVPMSMWTVRGEPRREPEDVWAVFRCHDDAYTALSLFHPFISIVPALESDLEPFDKLRPLEVSPMHASPSPALSRAHPQHHLRMSFSTPDLQRRAQAGMPGMIHGSITAQKEDFVISSNPPNPRTTFRLGDWICNAPNCAAHNFGRNLACRGCGCPRAEYPLPSMQTCVAQAARLPSSPRFVGSANPPKTYSLPPPNSTTSPNSRPSSVSQPIVGVAKSPSPTQPLLTPSGRAFSVGGKVQNISSDPYAPCVMYWPDNEPIPEQGQIRPSGLAAVPQPPILNTGNRGPIEHQPGDWICLKCNYLNWRRRKVCQTCYPYAEGNGDSISAAVQAERIALLTSLLSRDQAPSAGSNMSASARAPRSHSMTPPQRHRMFQDITTKQTSSPYRSRSHIDLGAQYAESQFIYETSGPNKSSSFPSLSSLEAHLPSDTSASLLPSFLQDIVQSPTLSPTSTSSADLSIEEYEDSFPSPPRSLYGREHLITSNDSSSNLPIGNNIWRLNGEESKGLSGIALPNQEDLLGGSRRSSREMLRYQVVSP</sequence>
<reference evidence="10" key="1">
    <citation type="submission" date="2011-04" db="EMBL/GenBank/DDBJ databases">
        <title>Evolution of plant cell wall degrading machinery underlies the functional diversity of forest fungi.</title>
        <authorList>
            <consortium name="US DOE Joint Genome Institute (JGI-PGF)"/>
            <person name="Eastwood D.C."/>
            <person name="Floudas D."/>
            <person name="Binder M."/>
            <person name="Majcherczyk A."/>
            <person name="Schneider P."/>
            <person name="Aerts A."/>
            <person name="Asiegbu F.O."/>
            <person name="Baker S.E."/>
            <person name="Barry K."/>
            <person name="Bendiksby M."/>
            <person name="Blumentritt M."/>
            <person name="Coutinho P.M."/>
            <person name="Cullen D."/>
            <person name="Cullen D."/>
            <person name="Gathman A."/>
            <person name="Goodell B."/>
            <person name="Henrissat B."/>
            <person name="Ihrmark K."/>
            <person name="Kauserud H."/>
            <person name="Kohler A."/>
            <person name="LaButti K."/>
            <person name="Lapidus A."/>
            <person name="Lavin J.L."/>
            <person name="Lee Y.-H."/>
            <person name="Lindquist E."/>
            <person name="Lilly W."/>
            <person name="Lucas S."/>
            <person name="Morin E."/>
            <person name="Murat C."/>
            <person name="Oguiza J.A."/>
            <person name="Park J."/>
            <person name="Pisabarro A.G."/>
            <person name="Riley R."/>
            <person name="Rosling A."/>
            <person name="Salamov A."/>
            <person name="Schmidt O."/>
            <person name="Schmutz J."/>
            <person name="Skrede I."/>
            <person name="Stenlid J."/>
            <person name="Wiebenga A."/>
            <person name="Xie X."/>
            <person name="Kues U."/>
            <person name="Hibbett D.S."/>
            <person name="Hoffmeister D."/>
            <person name="Hogberg N."/>
            <person name="Martin F."/>
            <person name="Grigoriev I.V."/>
            <person name="Watkinson S.C."/>
        </authorList>
    </citation>
    <scope>NUCLEOTIDE SEQUENCE</scope>
    <source>
        <strain evidence="10">S7.9</strain>
    </source>
</reference>
<feature type="region of interest" description="Disordered" evidence="8">
    <location>
        <begin position="624"/>
        <end position="650"/>
    </location>
</feature>
<protein>
    <recommendedName>
        <fullName evidence="9">RanBP2-type domain-containing protein</fullName>
    </recommendedName>
</protein>
<feature type="domain" description="RanBP2-type" evidence="9">
    <location>
        <begin position="305"/>
        <end position="336"/>
    </location>
</feature>
<feature type="compositionally biased region" description="Polar residues" evidence="8">
    <location>
        <begin position="554"/>
        <end position="565"/>
    </location>
</feature>
<evidence type="ECO:0000256" key="7">
    <source>
        <dbReference type="PROSITE-ProRule" id="PRU00322"/>
    </source>
</evidence>
<keyword evidence="2" id="KW-0479">Metal-binding</keyword>
<evidence type="ECO:0000256" key="6">
    <source>
        <dbReference type="ARBA" id="ARBA00023242"/>
    </source>
</evidence>
<feature type="region of interest" description="Disordered" evidence="8">
    <location>
        <begin position="523"/>
        <end position="567"/>
    </location>
</feature>
<dbReference type="OrthoDB" id="448399at2759"/>
<feature type="compositionally biased region" description="Polar residues" evidence="8">
    <location>
        <begin position="13"/>
        <end position="40"/>
    </location>
</feature>
<evidence type="ECO:0000256" key="8">
    <source>
        <dbReference type="SAM" id="MobiDB-lite"/>
    </source>
</evidence>
<dbReference type="GO" id="GO:0003723">
    <property type="term" value="F:RNA binding"/>
    <property type="evidence" value="ECO:0007669"/>
    <property type="project" value="UniProtKB-KW"/>
</dbReference>
<organism>
    <name type="scientific">Serpula lacrymans var. lacrymans (strain S7.9)</name>
    <name type="common">Dry rot fungus</name>
    <dbReference type="NCBI Taxonomy" id="578457"/>
    <lineage>
        <taxon>Eukaryota</taxon>
        <taxon>Fungi</taxon>
        <taxon>Dikarya</taxon>
        <taxon>Basidiomycota</taxon>
        <taxon>Agaricomycotina</taxon>
        <taxon>Agaricomycetes</taxon>
        <taxon>Agaricomycetidae</taxon>
        <taxon>Boletales</taxon>
        <taxon>Coniophorineae</taxon>
        <taxon>Serpulaceae</taxon>
        <taxon>Serpula</taxon>
    </lineage>
</organism>
<feature type="compositionally biased region" description="Low complexity" evidence="8">
    <location>
        <begin position="396"/>
        <end position="407"/>
    </location>
</feature>
<dbReference type="PROSITE" id="PS50199">
    <property type="entry name" value="ZF_RANBP2_2"/>
    <property type="match status" value="1"/>
</dbReference>
<feature type="region of interest" description="Disordered" evidence="8">
    <location>
        <begin position="356"/>
        <end position="409"/>
    </location>
</feature>
<evidence type="ECO:0000259" key="9">
    <source>
        <dbReference type="PROSITE" id="PS50199"/>
    </source>
</evidence>
<evidence type="ECO:0000256" key="4">
    <source>
        <dbReference type="ARBA" id="ARBA00022833"/>
    </source>
</evidence>
<gene>
    <name evidence="10" type="ORF">SERLADRAFT_418046</name>
</gene>
<dbReference type="GO" id="GO:0006355">
    <property type="term" value="P:regulation of DNA-templated transcription"/>
    <property type="evidence" value="ECO:0007669"/>
    <property type="project" value="InterPro"/>
</dbReference>
<name>F8P9M9_SERL9</name>
<keyword evidence="4" id="KW-0862">Zinc</keyword>
<feature type="compositionally biased region" description="Low complexity" evidence="8">
    <location>
        <begin position="624"/>
        <end position="633"/>
    </location>
</feature>
<evidence type="ECO:0000313" key="10">
    <source>
        <dbReference type="EMBL" id="EGO20358.1"/>
    </source>
</evidence>
<keyword evidence="5" id="KW-0694">RNA-binding</keyword>
<evidence type="ECO:0000256" key="5">
    <source>
        <dbReference type="ARBA" id="ARBA00022884"/>
    </source>
</evidence>
<dbReference type="InterPro" id="IPR034870">
    <property type="entry name" value="TET_fam"/>
</dbReference>
<evidence type="ECO:0000256" key="1">
    <source>
        <dbReference type="ARBA" id="ARBA00004123"/>
    </source>
</evidence>
<comment type="subcellular location">
    <subcellularLocation>
        <location evidence="1">Nucleus</location>
    </subcellularLocation>
</comment>
<dbReference type="SUPFAM" id="SSF90209">
    <property type="entry name" value="Ran binding protein zinc finger-like"/>
    <property type="match status" value="2"/>
</dbReference>
<dbReference type="GO" id="GO:0008270">
    <property type="term" value="F:zinc ion binding"/>
    <property type="evidence" value="ECO:0007669"/>
    <property type="project" value="UniProtKB-KW"/>
</dbReference>
<dbReference type="AlphaFoldDB" id="F8P9M9"/>
<dbReference type="KEGG" id="sla:SERLADRAFT_418046"/>
<dbReference type="PANTHER" id="PTHR23238">
    <property type="entry name" value="RNA BINDING PROTEIN"/>
    <property type="match status" value="1"/>
</dbReference>
<proteinExistence type="predicted"/>